<evidence type="ECO:0000256" key="1">
    <source>
        <dbReference type="SAM" id="Phobius"/>
    </source>
</evidence>
<gene>
    <name evidence="2" type="ORF">JK636_04165</name>
</gene>
<dbReference type="Proteomes" id="UP000632377">
    <property type="component" value="Unassembled WGS sequence"/>
</dbReference>
<protein>
    <submittedName>
        <fullName evidence="2">Zinc metallopeptidase</fullName>
    </submittedName>
</protein>
<dbReference type="Pfam" id="PF04298">
    <property type="entry name" value="Zn_peptidase_2"/>
    <property type="match status" value="1"/>
</dbReference>
<keyword evidence="3" id="KW-1185">Reference proteome</keyword>
<feature type="transmembrane region" description="Helical" evidence="1">
    <location>
        <begin position="121"/>
        <end position="143"/>
    </location>
</feature>
<dbReference type="PANTHER" id="PTHR36434:SF1">
    <property type="entry name" value="MEMBRANE PROTEASE YUGP-RELATED"/>
    <property type="match status" value="1"/>
</dbReference>
<comment type="caution">
    <text evidence="2">The sequence shown here is derived from an EMBL/GenBank/DDBJ whole genome shotgun (WGS) entry which is preliminary data.</text>
</comment>
<reference evidence="2 3" key="1">
    <citation type="submission" date="2021-01" db="EMBL/GenBank/DDBJ databases">
        <title>Genome public.</title>
        <authorList>
            <person name="Liu C."/>
            <person name="Sun Q."/>
        </authorList>
    </citation>
    <scope>NUCLEOTIDE SEQUENCE [LARGE SCALE GENOMIC DNA]</scope>
    <source>
        <strain evidence="2 3">YIM B02515</strain>
    </source>
</reference>
<evidence type="ECO:0000313" key="2">
    <source>
        <dbReference type="EMBL" id="MBL4934951.1"/>
    </source>
</evidence>
<keyword evidence="1" id="KW-0812">Transmembrane</keyword>
<keyword evidence="1" id="KW-0472">Membrane</keyword>
<evidence type="ECO:0000313" key="3">
    <source>
        <dbReference type="Proteomes" id="UP000632377"/>
    </source>
</evidence>
<dbReference type="EMBL" id="JAESWC010000002">
    <property type="protein sequence ID" value="MBL4934951.1"/>
    <property type="molecule type" value="Genomic_DNA"/>
</dbReference>
<accession>A0ABS1T6H4</accession>
<proteinExistence type="predicted"/>
<dbReference type="InterPro" id="IPR007395">
    <property type="entry name" value="Zn_peptidase_2"/>
</dbReference>
<organism evidence="2 3">
    <name type="scientific">Clostridium rhizosphaerae</name>
    <dbReference type="NCBI Taxonomy" id="2803861"/>
    <lineage>
        <taxon>Bacteria</taxon>
        <taxon>Bacillati</taxon>
        <taxon>Bacillota</taxon>
        <taxon>Clostridia</taxon>
        <taxon>Eubacteriales</taxon>
        <taxon>Clostridiaceae</taxon>
        <taxon>Clostridium</taxon>
    </lineage>
</organism>
<dbReference type="PANTHER" id="PTHR36434">
    <property type="entry name" value="MEMBRANE PROTEASE YUGP-RELATED"/>
    <property type="match status" value="1"/>
</dbReference>
<sequence length="228" mass="25092">MSVIFDSSFIILILALIISLFAQHKINSTFNKYLQINSINGYTGAQVARMLLDYNGLYDIPVEIISGKLSDHYDPSNKVMRLSQDVFYGASIASIGVAAHETGHAIQHKENYVPLSLRNSIVPVVNLSSNLSWILFILGMFLGWSGLFRLGILLFTAVVLFQLITLPVEFDASRRALNILENKSILSNDELAGAKSVLSAAAMTYVAAALMAISQLLRLILISNRSRD</sequence>
<name>A0ABS1T6H4_9CLOT</name>
<feature type="transmembrane region" description="Helical" evidence="1">
    <location>
        <begin position="197"/>
        <end position="221"/>
    </location>
</feature>
<keyword evidence="1" id="KW-1133">Transmembrane helix</keyword>